<dbReference type="PROSITE" id="PS00552">
    <property type="entry name" value="HTH_MERR_1"/>
    <property type="match status" value="1"/>
</dbReference>
<keyword evidence="1" id="KW-0805">Transcription regulation</keyword>
<keyword evidence="2" id="KW-0238">DNA-binding</keyword>
<dbReference type="InterPro" id="IPR000551">
    <property type="entry name" value="MerR-type_HTH_dom"/>
</dbReference>
<dbReference type="InterPro" id="IPR009061">
    <property type="entry name" value="DNA-bd_dom_put_sf"/>
</dbReference>
<dbReference type="KEGG" id="ahb:bsdtb5_31100"/>
<sequence length="252" mass="28802">MHMQNYYTTANIAKIIGIHPNTVRLYESLGLITKPERKQNGYRIFTNLHIEQLKIARLAFEVEILQNGLRKLAVKIIKTCAECNYTEAISLTLRYLEQVQEERKSAEKAIKIVEQIIDGKSEAPQQICMTRKEAADYLNVTIDTLRNWEMNGLITIKRKKNGYRVYTEQDLQHLTIINSLRCANYSLSAILRMLSTLSVNPEANIREAIDTSDNYDDIITACDNLLTSLNHAENNGKEILILLTNLNSVTKT</sequence>
<protein>
    <submittedName>
        <fullName evidence="5">MerR family transcriptional regulator</fullName>
    </submittedName>
</protein>
<dbReference type="SMART" id="SM00422">
    <property type="entry name" value="HTH_MERR"/>
    <property type="match status" value="2"/>
</dbReference>
<dbReference type="Proteomes" id="UP000595897">
    <property type="component" value="Chromosome"/>
</dbReference>
<dbReference type="CDD" id="cd00592">
    <property type="entry name" value="HTH_MerR-like"/>
    <property type="match status" value="1"/>
</dbReference>
<evidence type="ECO:0000256" key="1">
    <source>
        <dbReference type="ARBA" id="ARBA00023015"/>
    </source>
</evidence>
<keyword evidence="3" id="KW-0804">Transcription</keyword>
<dbReference type="AlphaFoldDB" id="A0A7R7EMY5"/>
<proteinExistence type="predicted"/>
<gene>
    <name evidence="5" type="ORF">bsdtb5_31100</name>
</gene>
<dbReference type="SUPFAM" id="SSF46955">
    <property type="entry name" value="Putative DNA-binding domain"/>
    <property type="match status" value="2"/>
</dbReference>
<evidence type="ECO:0000313" key="5">
    <source>
        <dbReference type="EMBL" id="BCN31815.1"/>
    </source>
</evidence>
<organism evidence="5 6">
    <name type="scientific">Anaeromicropila herbilytica</name>
    <dbReference type="NCBI Taxonomy" id="2785025"/>
    <lineage>
        <taxon>Bacteria</taxon>
        <taxon>Bacillati</taxon>
        <taxon>Bacillota</taxon>
        <taxon>Clostridia</taxon>
        <taxon>Lachnospirales</taxon>
        <taxon>Lachnospiraceae</taxon>
        <taxon>Anaeromicropila</taxon>
    </lineage>
</organism>
<dbReference type="Pfam" id="PF13411">
    <property type="entry name" value="MerR_1"/>
    <property type="match status" value="1"/>
</dbReference>
<dbReference type="PROSITE" id="PS50937">
    <property type="entry name" value="HTH_MERR_2"/>
    <property type="match status" value="2"/>
</dbReference>
<dbReference type="GO" id="GO:0003677">
    <property type="term" value="F:DNA binding"/>
    <property type="evidence" value="ECO:0007669"/>
    <property type="project" value="UniProtKB-KW"/>
</dbReference>
<evidence type="ECO:0000256" key="3">
    <source>
        <dbReference type="ARBA" id="ARBA00023163"/>
    </source>
</evidence>
<dbReference type="Pfam" id="PF00376">
    <property type="entry name" value="MerR"/>
    <property type="match status" value="1"/>
</dbReference>
<feature type="domain" description="HTH merR-type" evidence="4">
    <location>
        <begin position="132"/>
        <end position="196"/>
    </location>
</feature>
<feature type="domain" description="HTH merR-type" evidence="4">
    <location>
        <begin position="6"/>
        <end position="63"/>
    </location>
</feature>
<dbReference type="EMBL" id="AP024169">
    <property type="protein sequence ID" value="BCN31815.1"/>
    <property type="molecule type" value="Genomic_DNA"/>
</dbReference>
<dbReference type="PANTHER" id="PTHR30204:SF94">
    <property type="entry name" value="HEAVY METAL-DEPENDENT TRANSCRIPTIONAL REGULATOR HI_0293-RELATED"/>
    <property type="match status" value="1"/>
</dbReference>
<evidence type="ECO:0000259" key="4">
    <source>
        <dbReference type="PROSITE" id="PS50937"/>
    </source>
</evidence>
<dbReference type="PANTHER" id="PTHR30204">
    <property type="entry name" value="REDOX-CYCLING DRUG-SENSING TRANSCRIPTIONAL ACTIVATOR SOXR"/>
    <property type="match status" value="1"/>
</dbReference>
<keyword evidence="6" id="KW-1185">Reference proteome</keyword>
<dbReference type="InterPro" id="IPR047057">
    <property type="entry name" value="MerR_fam"/>
</dbReference>
<dbReference type="GO" id="GO:0003700">
    <property type="term" value="F:DNA-binding transcription factor activity"/>
    <property type="evidence" value="ECO:0007669"/>
    <property type="project" value="InterPro"/>
</dbReference>
<dbReference type="Gene3D" id="1.10.1660.10">
    <property type="match status" value="2"/>
</dbReference>
<evidence type="ECO:0000313" key="6">
    <source>
        <dbReference type="Proteomes" id="UP000595897"/>
    </source>
</evidence>
<reference evidence="5 6" key="1">
    <citation type="submission" date="2020-11" db="EMBL/GenBank/DDBJ databases">
        <title>Draft genome sequencing of a Lachnospiraceae strain isolated from anoxic soil subjected to BSD treatment.</title>
        <authorList>
            <person name="Uek A."/>
            <person name="Tonouchi A."/>
        </authorList>
    </citation>
    <scope>NUCLEOTIDE SEQUENCE [LARGE SCALE GENOMIC DNA]</scope>
    <source>
        <strain evidence="5 6">TB5</strain>
    </source>
</reference>
<name>A0A7R7EMY5_9FIRM</name>
<accession>A0A7R7EMY5</accession>
<evidence type="ECO:0000256" key="2">
    <source>
        <dbReference type="ARBA" id="ARBA00023125"/>
    </source>
</evidence>